<gene>
    <name evidence="2" type="ORF">I2H31_15385</name>
</gene>
<evidence type="ECO:0000256" key="1">
    <source>
        <dbReference type="SAM" id="Phobius"/>
    </source>
</evidence>
<proteinExistence type="predicted"/>
<keyword evidence="1" id="KW-1133">Transmembrane helix</keyword>
<dbReference type="RefSeq" id="WP_196293926.1">
    <property type="nucleotide sequence ID" value="NZ_JADQDM010000007.1"/>
</dbReference>
<dbReference type="Proteomes" id="UP000618931">
    <property type="component" value="Unassembled WGS sequence"/>
</dbReference>
<evidence type="ECO:0000313" key="2">
    <source>
        <dbReference type="EMBL" id="MBF9222485.1"/>
    </source>
</evidence>
<keyword evidence="1" id="KW-0472">Membrane</keyword>
<sequence length="65" mass="7307">MYPTVQPTITDLVRVSSTIQEAFANPAKMAWKGFRSLSKDNQVLIIALASIFGLLYSIQYISNKR</sequence>
<keyword evidence="1" id="KW-0812">Transmembrane</keyword>
<name>A0ABS0I6C1_9BACT</name>
<keyword evidence="3" id="KW-1185">Reference proteome</keyword>
<reference evidence="2 3" key="1">
    <citation type="submission" date="2020-11" db="EMBL/GenBank/DDBJ databases">
        <authorList>
            <person name="Kim M.K."/>
        </authorList>
    </citation>
    <scope>NUCLEOTIDE SEQUENCE [LARGE SCALE GENOMIC DNA]</scope>
    <source>
        <strain evidence="2 3">BT662</strain>
    </source>
</reference>
<protein>
    <submittedName>
        <fullName evidence="2">Uncharacterized protein</fullName>
    </submittedName>
</protein>
<feature type="transmembrane region" description="Helical" evidence="1">
    <location>
        <begin position="43"/>
        <end position="61"/>
    </location>
</feature>
<dbReference type="EMBL" id="JADQDM010000007">
    <property type="protein sequence ID" value="MBF9222485.1"/>
    <property type="molecule type" value="Genomic_DNA"/>
</dbReference>
<evidence type="ECO:0000313" key="3">
    <source>
        <dbReference type="Proteomes" id="UP000618931"/>
    </source>
</evidence>
<accession>A0ABS0I6C1</accession>
<organism evidence="2 3">
    <name type="scientific">Hymenobacter ruricola</name>
    <dbReference type="NCBI Taxonomy" id="2791023"/>
    <lineage>
        <taxon>Bacteria</taxon>
        <taxon>Pseudomonadati</taxon>
        <taxon>Bacteroidota</taxon>
        <taxon>Cytophagia</taxon>
        <taxon>Cytophagales</taxon>
        <taxon>Hymenobacteraceae</taxon>
        <taxon>Hymenobacter</taxon>
    </lineage>
</organism>
<comment type="caution">
    <text evidence="2">The sequence shown here is derived from an EMBL/GenBank/DDBJ whole genome shotgun (WGS) entry which is preliminary data.</text>
</comment>